<dbReference type="InterPro" id="IPR012171">
    <property type="entry name" value="Fatty_acid_desaturase"/>
</dbReference>
<name>A0A0D3JZX6_EMIH1</name>
<accession>A0A0D3JZX6</accession>
<dbReference type="PANTHER" id="PTHR32100">
    <property type="entry name" value="OMEGA-6 FATTY ACID DESATURASE, CHLOROPLASTIC"/>
    <property type="match status" value="1"/>
</dbReference>
<reference evidence="3" key="1">
    <citation type="journal article" date="2013" name="Nature">
        <title>Pan genome of the phytoplankton Emiliania underpins its global distribution.</title>
        <authorList>
            <person name="Read B.A."/>
            <person name="Kegel J."/>
            <person name="Klute M.J."/>
            <person name="Kuo A."/>
            <person name="Lefebvre S.C."/>
            <person name="Maumus F."/>
            <person name="Mayer C."/>
            <person name="Miller J."/>
            <person name="Monier A."/>
            <person name="Salamov A."/>
            <person name="Young J."/>
            <person name="Aguilar M."/>
            <person name="Claverie J.M."/>
            <person name="Frickenhaus S."/>
            <person name="Gonzalez K."/>
            <person name="Herman E.K."/>
            <person name="Lin Y.C."/>
            <person name="Napier J."/>
            <person name="Ogata H."/>
            <person name="Sarno A.F."/>
            <person name="Shmutz J."/>
            <person name="Schroeder D."/>
            <person name="de Vargas C."/>
            <person name="Verret F."/>
            <person name="von Dassow P."/>
            <person name="Valentin K."/>
            <person name="Van de Peer Y."/>
            <person name="Wheeler G."/>
            <person name="Dacks J.B."/>
            <person name="Delwiche C.F."/>
            <person name="Dyhrman S.T."/>
            <person name="Glockner G."/>
            <person name="John U."/>
            <person name="Richards T."/>
            <person name="Worden A.Z."/>
            <person name="Zhang X."/>
            <person name="Grigoriev I.V."/>
            <person name="Allen A.E."/>
            <person name="Bidle K."/>
            <person name="Borodovsky M."/>
            <person name="Bowler C."/>
            <person name="Brownlee C."/>
            <person name="Cock J.M."/>
            <person name="Elias M."/>
            <person name="Gladyshev V.N."/>
            <person name="Groth M."/>
            <person name="Guda C."/>
            <person name="Hadaegh A."/>
            <person name="Iglesias-Rodriguez M.D."/>
            <person name="Jenkins J."/>
            <person name="Jones B.M."/>
            <person name="Lawson T."/>
            <person name="Leese F."/>
            <person name="Lindquist E."/>
            <person name="Lobanov A."/>
            <person name="Lomsadze A."/>
            <person name="Malik S.B."/>
            <person name="Marsh M.E."/>
            <person name="Mackinder L."/>
            <person name="Mock T."/>
            <person name="Mueller-Roeber B."/>
            <person name="Pagarete A."/>
            <person name="Parker M."/>
            <person name="Probert I."/>
            <person name="Quesneville H."/>
            <person name="Raines C."/>
            <person name="Rensing S.A."/>
            <person name="Riano-Pachon D.M."/>
            <person name="Richier S."/>
            <person name="Rokitta S."/>
            <person name="Shiraiwa Y."/>
            <person name="Soanes D.M."/>
            <person name="van der Giezen M."/>
            <person name="Wahlund T.M."/>
            <person name="Williams B."/>
            <person name="Wilson W."/>
            <person name="Wolfe G."/>
            <person name="Wurch L.L."/>
        </authorList>
    </citation>
    <scope>NUCLEOTIDE SEQUENCE</scope>
</reference>
<dbReference type="InterPro" id="IPR005804">
    <property type="entry name" value="FA_desaturase_dom"/>
</dbReference>
<dbReference type="RefSeq" id="XP_005781490.1">
    <property type="nucleotide sequence ID" value="XM_005781433.1"/>
</dbReference>
<dbReference type="OMA" id="WDNYNAC"/>
<dbReference type="AlphaFoldDB" id="A0A0D3JZX6"/>
<feature type="domain" description="Fatty acid desaturase" evidence="1">
    <location>
        <begin position="111"/>
        <end position="296"/>
    </location>
</feature>
<reference evidence="2" key="2">
    <citation type="submission" date="2024-10" db="UniProtKB">
        <authorList>
            <consortium name="EnsemblProtists"/>
        </authorList>
    </citation>
    <scope>IDENTIFICATION</scope>
</reference>
<dbReference type="HOGENOM" id="CLU_033094_1_0_1"/>
<evidence type="ECO:0000259" key="1">
    <source>
        <dbReference type="Pfam" id="PF00487"/>
    </source>
</evidence>
<dbReference type="Proteomes" id="UP000013827">
    <property type="component" value="Unassembled WGS sequence"/>
</dbReference>
<keyword evidence="3" id="KW-1185">Reference proteome</keyword>
<dbReference type="GO" id="GO:0016491">
    <property type="term" value="F:oxidoreductase activity"/>
    <property type="evidence" value="ECO:0007669"/>
    <property type="project" value="InterPro"/>
</dbReference>
<dbReference type="Pfam" id="PF00487">
    <property type="entry name" value="FA_desaturase"/>
    <property type="match status" value="1"/>
</dbReference>
<organism evidence="2 3">
    <name type="scientific">Emiliania huxleyi (strain CCMP1516)</name>
    <dbReference type="NCBI Taxonomy" id="280463"/>
    <lineage>
        <taxon>Eukaryota</taxon>
        <taxon>Haptista</taxon>
        <taxon>Haptophyta</taxon>
        <taxon>Prymnesiophyceae</taxon>
        <taxon>Isochrysidales</taxon>
        <taxon>Noelaerhabdaceae</taxon>
        <taxon>Emiliania</taxon>
    </lineage>
</organism>
<evidence type="ECO:0000313" key="3">
    <source>
        <dbReference type="Proteomes" id="UP000013827"/>
    </source>
</evidence>
<proteinExistence type="predicted"/>
<dbReference type="GO" id="GO:0006629">
    <property type="term" value="P:lipid metabolic process"/>
    <property type="evidence" value="ECO:0007669"/>
    <property type="project" value="InterPro"/>
</dbReference>
<evidence type="ECO:0000313" key="2">
    <source>
        <dbReference type="EnsemblProtists" id="EOD29061"/>
    </source>
</evidence>
<dbReference type="GeneID" id="17274607"/>
<sequence length="397" mass="46277">MCRAPEWHQDDKFSIEQEWPKDAKFPDIVIDQKYPSLSQIKAWIPASCFEKSTAKSMYYFVRDASCILGTQAAILALCRSAAFAALPLLVQYAALWPLQFASGSPLGRGSGFFMWCMFVVGHDCGHTTFSPSSAVNEIMGEVSHSVLLCTPFAPWRRSHHRHHSYHNHIKEDYSHMWFTESQQHKIMRIPHLAFHYAIRVATPLVNWFLYLYVGQPDGGHFLPLYGRLWKDASLGDFLRGYASSAVSAASMCLWYQVYGDCVVRAYCLPWMWYGWWLFTVTFFQHHFDEMLLFRDGAWSYVRGAFETIDRTYGFGIDDFHHNITDGHVMRRSFPPMPHCHRTEWAIRMREGLEREGFTNLYKHRSTPSFALDIHTFLHRNWFWVKDGNVVSKVRKAE</sequence>
<protein>
    <recommendedName>
        <fullName evidence="1">Fatty acid desaturase domain-containing protein</fullName>
    </recommendedName>
</protein>
<dbReference type="EnsemblProtists" id="EOD29061">
    <property type="protein sequence ID" value="EOD29061"/>
    <property type="gene ID" value="EMIHUDRAFT_468588"/>
</dbReference>
<dbReference type="PaxDb" id="2903-EOD29061"/>
<dbReference type="KEGG" id="ehx:EMIHUDRAFT_468588"/>
<dbReference type="STRING" id="2903.R1F1K4"/>
<dbReference type="eggNOG" id="ENOG502RZW1">
    <property type="taxonomic scope" value="Eukaryota"/>
</dbReference>